<evidence type="ECO:0000313" key="1">
    <source>
        <dbReference type="EMBL" id="RDB35150.1"/>
    </source>
</evidence>
<keyword evidence="2" id="KW-1185">Reference proteome</keyword>
<accession>A0A369KP63</accession>
<reference evidence="1" key="1">
    <citation type="submission" date="2018-04" db="EMBL/GenBank/DDBJ databases">
        <title>Draft genome sequence of the Candidatus Spirobacillus cienkowskii, a pathogen of freshwater Daphnia species, reconstructed from hemolymph metagenomic reads.</title>
        <authorList>
            <person name="Bresciani L."/>
            <person name="Lemos L.N."/>
            <person name="Wale N."/>
            <person name="Lin J.Y."/>
            <person name="Fernandes G.R."/>
            <person name="Duffy M.A."/>
            <person name="Rodrigues J.M."/>
        </authorList>
    </citation>
    <scope>NUCLEOTIDE SEQUENCE [LARGE SCALE GENOMIC DNA]</scope>
    <source>
        <strain evidence="1">Binning01</strain>
    </source>
</reference>
<name>A0A369KP63_9BACT</name>
<gene>
    <name evidence="1" type="ORF">DCC88_11700</name>
</gene>
<proteinExistence type="predicted"/>
<protein>
    <submittedName>
        <fullName evidence="1">Uncharacterized protein</fullName>
    </submittedName>
</protein>
<comment type="caution">
    <text evidence="1">The sequence shown here is derived from an EMBL/GenBank/DDBJ whole genome shotgun (WGS) entry which is preliminary data.</text>
</comment>
<sequence length="258" mass="29675">MLPITLSLKKSDQKTSIKDIVLKITCGKFLTHTTTLNEGDQTFLPNNDTCTIEIVSFKKNTPENTNAEDNKKTYTVGNGNQNFKLKLSHNTSKITPVLYSLGNKDTDKDIRVSGDFKLKNNKLTLNFIFFERKITTINTPSILITIKKIDEYYTRITLKALKDITLNKIGFFDKDEHEKTHSQISNLDIISKFQAFACRFNNQKNKDSRLPNKLIPGHTWYSACDIGLKHNRNENDTVVKMTVVTLDNREEIHKFFLH</sequence>
<dbReference type="Proteomes" id="UP000253934">
    <property type="component" value="Unassembled WGS sequence"/>
</dbReference>
<dbReference type="AlphaFoldDB" id="A0A369KP63"/>
<organism evidence="1 2">
    <name type="scientific">Spirobacillus cienkowskii</name>
    <dbReference type="NCBI Taxonomy" id="495820"/>
    <lineage>
        <taxon>Bacteria</taxon>
        <taxon>Pseudomonadati</taxon>
        <taxon>Bdellovibrionota</taxon>
        <taxon>Oligoflexia</taxon>
        <taxon>Silvanigrellales</taxon>
        <taxon>Spirobacillus</taxon>
    </lineage>
</organism>
<evidence type="ECO:0000313" key="2">
    <source>
        <dbReference type="Proteomes" id="UP000253934"/>
    </source>
</evidence>
<dbReference type="EMBL" id="QOVW01000101">
    <property type="protein sequence ID" value="RDB35150.1"/>
    <property type="molecule type" value="Genomic_DNA"/>
</dbReference>